<proteinExistence type="predicted"/>
<feature type="region of interest" description="Disordered" evidence="1">
    <location>
        <begin position="235"/>
        <end position="278"/>
    </location>
</feature>
<reference evidence="2 3" key="1">
    <citation type="journal article" date="2019" name="Nat. Plants">
        <title>Genome sequencing of Musa balbisiana reveals subgenome evolution and function divergence in polyploid bananas.</title>
        <authorList>
            <person name="Yao X."/>
        </authorList>
    </citation>
    <scope>NUCLEOTIDE SEQUENCE [LARGE SCALE GENOMIC DNA]</scope>
    <source>
        <strain evidence="3">cv. DH-PKW</strain>
        <tissue evidence="2">Leaves</tissue>
    </source>
</reference>
<evidence type="ECO:0000313" key="2">
    <source>
        <dbReference type="EMBL" id="THU51791.1"/>
    </source>
</evidence>
<dbReference type="PANTHER" id="PTHR33356">
    <property type="entry name" value="TIP41-LIKE PROTEIN"/>
    <property type="match status" value="1"/>
</dbReference>
<dbReference type="Proteomes" id="UP000317650">
    <property type="component" value="Chromosome 6"/>
</dbReference>
<accession>A0A4S8ISZ2</accession>
<comment type="caution">
    <text evidence="2">The sequence shown here is derived from an EMBL/GenBank/DDBJ whole genome shotgun (WGS) entry which is preliminary data.</text>
</comment>
<sequence length="394" mass="42122">MAKEFEDGGLWLPSDFLCDEFVLSGGGGKDGGGDFAAACFTGEFSFGFGSNLDSPVESVTETEESDEEEDHIAGLTQQMARYFLQDEDKDASGGAADDAKAMARSPQSTLCAWSAASNKGSPNGPSLVSSPPSTSPMKKQNKDPADLLYEAAGQVIRLQSNDLGRRESLYDRGILGAPKKPTLAASVASENTSFGYHATAAVTPVLTHQQLQAAQFHHLRRRQTMKQPLSVAWGTQNKARGGGRPLDLSPSAWPPLRKPPPQQQQQQQQPPLPGSGMRAVFLHNAGSRKESAGTGVFLPRTVGKKLEPRKKTGCSTVLVPDRVVQALNLNLKEFAAQPRFPGGFVLTHDALVGRSSAGLSHQRRKHNLTASPTPDAAVATAATHEIGLPQEWTY</sequence>
<feature type="compositionally biased region" description="Acidic residues" evidence="1">
    <location>
        <begin position="60"/>
        <end position="70"/>
    </location>
</feature>
<feature type="compositionally biased region" description="Polar residues" evidence="1">
    <location>
        <begin position="111"/>
        <end position="124"/>
    </location>
</feature>
<protein>
    <submittedName>
        <fullName evidence="2">Uncharacterized protein</fullName>
    </submittedName>
</protein>
<dbReference type="STRING" id="52838.A0A4S8ISZ2"/>
<dbReference type="EMBL" id="PYDT01000009">
    <property type="protein sequence ID" value="THU51791.1"/>
    <property type="molecule type" value="Genomic_DNA"/>
</dbReference>
<feature type="compositionally biased region" description="Pro residues" evidence="1">
    <location>
        <begin position="252"/>
        <end position="262"/>
    </location>
</feature>
<dbReference type="AlphaFoldDB" id="A0A4S8ISZ2"/>
<feature type="region of interest" description="Disordered" evidence="1">
    <location>
        <begin position="111"/>
        <end position="141"/>
    </location>
</feature>
<name>A0A4S8ISZ2_MUSBA</name>
<organism evidence="2 3">
    <name type="scientific">Musa balbisiana</name>
    <name type="common">Banana</name>
    <dbReference type="NCBI Taxonomy" id="52838"/>
    <lineage>
        <taxon>Eukaryota</taxon>
        <taxon>Viridiplantae</taxon>
        <taxon>Streptophyta</taxon>
        <taxon>Embryophyta</taxon>
        <taxon>Tracheophyta</taxon>
        <taxon>Spermatophyta</taxon>
        <taxon>Magnoliopsida</taxon>
        <taxon>Liliopsida</taxon>
        <taxon>Zingiberales</taxon>
        <taxon>Musaceae</taxon>
        <taxon>Musa</taxon>
    </lineage>
</organism>
<feature type="compositionally biased region" description="Low complexity" evidence="1">
    <location>
        <begin position="125"/>
        <end position="136"/>
    </location>
</feature>
<evidence type="ECO:0000313" key="3">
    <source>
        <dbReference type="Proteomes" id="UP000317650"/>
    </source>
</evidence>
<gene>
    <name evidence="2" type="ORF">C4D60_Mb06t34750</name>
</gene>
<keyword evidence="3" id="KW-1185">Reference proteome</keyword>
<feature type="region of interest" description="Disordered" evidence="1">
    <location>
        <begin position="51"/>
        <end position="71"/>
    </location>
</feature>
<dbReference type="PANTHER" id="PTHR33356:SF5">
    <property type="entry name" value="TIP41-LIKE PROTEIN"/>
    <property type="match status" value="1"/>
</dbReference>
<evidence type="ECO:0000256" key="1">
    <source>
        <dbReference type="SAM" id="MobiDB-lite"/>
    </source>
</evidence>